<evidence type="ECO:0000256" key="5">
    <source>
        <dbReference type="PIRSR" id="PIRSR001227-2"/>
    </source>
</evidence>
<keyword evidence="3" id="KW-0865">Zymogen</keyword>
<comment type="cofactor">
    <cofactor evidence="5">
        <name>Ca(2+)</name>
        <dbReference type="ChEBI" id="CHEBI:29108"/>
    </cofactor>
    <text evidence="5">Binds 1 Ca(2+) ion per dimer.</text>
</comment>
<dbReference type="Gene3D" id="1.10.439.10">
    <property type="entry name" value="Penicillin Amidohydrolase, domain 1"/>
    <property type="match status" value="1"/>
</dbReference>
<dbReference type="InterPro" id="IPR043147">
    <property type="entry name" value="Penicillin_amidase_A-knob"/>
</dbReference>
<dbReference type="InterPro" id="IPR029055">
    <property type="entry name" value="Ntn_hydrolases_N"/>
</dbReference>
<keyword evidence="5" id="KW-0106">Calcium</keyword>
<name>A0A5C8NMH4_9ACTN</name>
<feature type="binding site" evidence="5">
    <location>
        <position position="190"/>
    </location>
    <ligand>
        <name>Ca(2+)</name>
        <dbReference type="ChEBI" id="CHEBI:29108"/>
    </ligand>
</feature>
<evidence type="ECO:0000313" key="7">
    <source>
        <dbReference type="Proteomes" id="UP000321571"/>
    </source>
</evidence>
<dbReference type="GO" id="GO:0046872">
    <property type="term" value="F:metal ion binding"/>
    <property type="evidence" value="ECO:0007669"/>
    <property type="project" value="UniProtKB-KW"/>
</dbReference>
<dbReference type="AlphaFoldDB" id="A0A5C8NMH4"/>
<dbReference type="CDD" id="cd03747">
    <property type="entry name" value="Ntn_PGA_like"/>
    <property type="match status" value="1"/>
</dbReference>
<comment type="similarity">
    <text evidence="1">Belongs to the peptidase S45 family.</text>
</comment>
<dbReference type="OrthoDB" id="5240333at2"/>
<dbReference type="EMBL" id="VDUX01000002">
    <property type="protein sequence ID" value="TXL62388.1"/>
    <property type="molecule type" value="Genomic_DNA"/>
</dbReference>
<accession>A0A5C8NMH4</accession>
<dbReference type="GO" id="GO:0016811">
    <property type="term" value="F:hydrolase activity, acting on carbon-nitrogen (but not peptide) bonds, in linear amides"/>
    <property type="evidence" value="ECO:0007669"/>
    <property type="project" value="InterPro"/>
</dbReference>
<evidence type="ECO:0000256" key="3">
    <source>
        <dbReference type="ARBA" id="ARBA00023145"/>
    </source>
</evidence>
<dbReference type="Proteomes" id="UP000321571">
    <property type="component" value="Unassembled WGS sequence"/>
</dbReference>
<keyword evidence="5" id="KW-0479">Metal-binding</keyword>
<dbReference type="SUPFAM" id="SSF56235">
    <property type="entry name" value="N-terminal nucleophile aminohydrolases (Ntn hydrolases)"/>
    <property type="match status" value="1"/>
</dbReference>
<dbReference type="PANTHER" id="PTHR34218">
    <property type="entry name" value="PEPTIDASE S45 PENICILLIN AMIDASE"/>
    <property type="match status" value="1"/>
</dbReference>
<feature type="binding site" evidence="5">
    <location>
        <position position="328"/>
    </location>
    <ligand>
        <name>Ca(2+)</name>
        <dbReference type="ChEBI" id="CHEBI:29108"/>
    </ligand>
</feature>
<protein>
    <submittedName>
        <fullName evidence="6">Penicillin acylase family protein</fullName>
    </submittedName>
</protein>
<proteinExistence type="inferred from homology"/>
<dbReference type="PANTHER" id="PTHR34218:SF4">
    <property type="entry name" value="ACYL-HOMOSERINE LACTONE ACYLASE QUIP"/>
    <property type="match status" value="1"/>
</dbReference>
<feature type="active site" description="Nucleophile" evidence="4">
    <location>
        <position position="247"/>
    </location>
</feature>
<dbReference type="InterPro" id="IPR023343">
    <property type="entry name" value="Penicillin_amidase_dom1"/>
</dbReference>
<keyword evidence="7" id="KW-1185">Reference proteome</keyword>
<dbReference type="GO" id="GO:0017000">
    <property type="term" value="P:antibiotic biosynthetic process"/>
    <property type="evidence" value="ECO:0007669"/>
    <property type="project" value="InterPro"/>
</dbReference>
<evidence type="ECO:0000256" key="4">
    <source>
        <dbReference type="PIRSR" id="PIRSR001227-1"/>
    </source>
</evidence>
<dbReference type="Pfam" id="PF01804">
    <property type="entry name" value="Penicil_amidase"/>
    <property type="match status" value="1"/>
</dbReference>
<dbReference type="Gene3D" id="3.60.20.10">
    <property type="entry name" value="Glutamine Phosphoribosylpyrophosphate, subunit 1, domain 1"/>
    <property type="match status" value="1"/>
</dbReference>
<reference evidence="6 7" key="1">
    <citation type="submission" date="2019-06" db="EMBL/GenBank/DDBJ databases">
        <title>Aeromicrobium sp. nov., isolated from a maize field.</title>
        <authorList>
            <person name="Lin S.-Y."/>
            <person name="Tsai C.-F."/>
            <person name="Young C.-C."/>
        </authorList>
    </citation>
    <scope>NUCLEOTIDE SEQUENCE [LARGE SCALE GENOMIC DNA]</scope>
    <source>
        <strain evidence="6 7">CC-CFT486</strain>
    </source>
</reference>
<evidence type="ECO:0000256" key="1">
    <source>
        <dbReference type="ARBA" id="ARBA00006586"/>
    </source>
</evidence>
<feature type="binding site" evidence="5">
    <location>
        <position position="325"/>
    </location>
    <ligand>
        <name>Ca(2+)</name>
        <dbReference type="ChEBI" id="CHEBI:29108"/>
    </ligand>
</feature>
<evidence type="ECO:0000256" key="2">
    <source>
        <dbReference type="ARBA" id="ARBA00022801"/>
    </source>
</evidence>
<evidence type="ECO:0000313" key="6">
    <source>
        <dbReference type="EMBL" id="TXL62388.1"/>
    </source>
</evidence>
<dbReference type="PIRSF" id="PIRSF001227">
    <property type="entry name" value="Pen_acylase"/>
    <property type="match status" value="1"/>
</dbReference>
<dbReference type="InterPro" id="IPR002692">
    <property type="entry name" value="S45"/>
</dbReference>
<comment type="caution">
    <text evidence="6">The sequence shown here is derived from an EMBL/GenBank/DDBJ whole genome shotgun (WGS) entry which is preliminary data.</text>
</comment>
<keyword evidence="2" id="KW-0378">Hydrolase</keyword>
<dbReference type="InterPro" id="IPR043146">
    <property type="entry name" value="Penicillin_amidase_N_B-knob"/>
</dbReference>
<gene>
    <name evidence="6" type="ORF">FHP06_05480</name>
</gene>
<dbReference type="Gene3D" id="1.10.1400.10">
    <property type="match status" value="1"/>
</dbReference>
<dbReference type="InterPro" id="IPR014395">
    <property type="entry name" value="Pen/GL7ACA/AHL_acylase"/>
</dbReference>
<dbReference type="Gene3D" id="2.30.120.10">
    <property type="match status" value="1"/>
</dbReference>
<sequence>MLTIALVVAAVLVGGSVFSFVTVRKSFPDTTGEVRITGLHGDVVIKRDAWGVPQVYAADERDLFFAQGYVHAQDRFYEMDFRRHVTAGRLAELVGEDAVDTDEFVRTLGWRRVAQQEYEQLDANTRSLLQAYSRGVNSYIEGKSGSELSLEYAILSLKGSEYRPEPWSPVDSVAWVKAMAWDLRSNMSDEIDRSLMAQHMPRAMVEQLYPDAPRLHRPIVGTDALKKASQAAEEIPTLLGIEDGIGSNSWVVDGRHSTTGRPILANDPHLAPSMPGIWYQVGLHCRRVSKGCPYDVSGFSFSGMPGVVVGHNGRVAWGVTTMYADAADLYLEDVEGGTYRYKGKRLPLVTRKEKIKVSGGETRTITVRSTRHGPILSDVDDDIEDVGQRYEVSLRWTALTPRPTISAVFALDRARDWDDFRAAAKLFTVPSQNLVYADVDGNIGYQAPGAIPIRSRGDGRWPVAGWDGKHEWTGYIPFDELPHELNPDEGFVVTANNEVVDDEYPYLIGADFAPGYRSTRIRQLLKEKKQLSVADMTRIQMDAYSANAALLVPRLLRIPLGDRFAREGRDILRGWDYQQRPGSAAAAYFNAVWRNLLELTFHDELPKDQWPGGGERWFDVVRSILDRPNSHWWDNLATPAVVETRDDILTEALVQARDELTRRMSRDTDAWSWGRLHRLTLVNPTLGDSGVGLVNRIFNRGPVEVGGGGGLVDATAWDASDTTDPYAVTAVPSMRMVVDVGRFDRSRWINLTGASGHAYHEHYDDQLPLWADGRTLPWAFGAKAVDRGTEDVLTLRSASG</sequence>
<organism evidence="6 7">
    <name type="scientific">Aeromicrobium terrae</name>
    <dbReference type="NCBI Taxonomy" id="2498846"/>
    <lineage>
        <taxon>Bacteria</taxon>
        <taxon>Bacillati</taxon>
        <taxon>Actinomycetota</taxon>
        <taxon>Actinomycetes</taxon>
        <taxon>Propionibacteriales</taxon>
        <taxon>Nocardioidaceae</taxon>
        <taxon>Aeromicrobium</taxon>
    </lineage>
</organism>